<name>A0A1F5RJI8_9BACT</name>
<keyword evidence="7 9" id="KW-1133">Transmembrane helix</keyword>
<evidence type="ECO:0000256" key="5">
    <source>
        <dbReference type="ARBA" id="ARBA00022692"/>
    </source>
</evidence>
<keyword evidence="1" id="KW-0813">Transport</keyword>
<evidence type="ECO:0000256" key="3">
    <source>
        <dbReference type="ARBA" id="ARBA00022630"/>
    </source>
</evidence>
<evidence type="ECO:0000313" key="10">
    <source>
        <dbReference type="EMBL" id="OGF14181.1"/>
    </source>
</evidence>
<evidence type="ECO:0008006" key="12">
    <source>
        <dbReference type="Google" id="ProtNLM"/>
    </source>
</evidence>
<keyword evidence="3" id="KW-0285">Flavoprotein</keyword>
<evidence type="ECO:0000256" key="2">
    <source>
        <dbReference type="ARBA" id="ARBA00022553"/>
    </source>
</evidence>
<dbReference type="InterPro" id="IPR004338">
    <property type="entry name" value="NqrB/RnfD"/>
</dbReference>
<protein>
    <recommendedName>
        <fullName evidence="12">Electron transporter RnfD</fullName>
    </recommendedName>
</protein>
<evidence type="ECO:0000256" key="9">
    <source>
        <dbReference type="SAM" id="Phobius"/>
    </source>
</evidence>
<feature type="transmembrane region" description="Helical" evidence="9">
    <location>
        <begin position="21"/>
        <end position="38"/>
    </location>
</feature>
<dbReference type="Pfam" id="PF03116">
    <property type="entry name" value="NQR2_RnfD_RnfE"/>
    <property type="match status" value="2"/>
</dbReference>
<dbReference type="Proteomes" id="UP000177230">
    <property type="component" value="Unassembled WGS sequence"/>
</dbReference>
<comment type="caution">
    <text evidence="10">The sequence shown here is derived from an EMBL/GenBank/DDBJ whole genome shotgun (WGS) entry which is preliminary data.</text>
</comment>
<dbReference type="GO" id="GO:0005886">
    <property type="term" value="C:plasma membrane"/>
    <property type="evidence" value="ECO:0007669"/>
    <property type="project" value="TreeGrafter"/>
</dbReference>
<dbReference type="AlphaFoldDB" id="A0A1F5RJI8"/>
<keyword evidence="8 9" id="KW-0472">Membrane</keyword>
<accession>A0A1F5RJI8</accession>
<keyword evidence="4" id="KW-0288">FMN</keyword>
<feature type="transmembrane region" description="Helical" evidence="9">
    <location>
        <begin position="207"/>
        <end position="224"/>
    </location>
</feature>
<organism evidence="10 11">
    <name type="scientific">Candidatus Edwardsbacteria bacterium GWF2_54_11</name>
    <dbReference type="NCBI Taxonomy" id="1817851"/>
    <lineage>
        <taxon>Bacteria</taxon>
        <taxon>Candidatus Edwardsiibacteriota</taxon>
    </lineage>
</organism>
<dbReference type="EMBL" id="MFFM01000007">
    <property type="protein sequence ID" value="OGF14181.1"/>
    <property type="molecule type" value="Genomic_DNA"/>
</dbReference>
<sequence>MFNVSLWPHIRTRFDWKQLGFRSFIALLPLAGFGLYLWGWGLASKLLLSLFLGVVWHIYALKKGRRKRSDLWFVNDAILISLLMPAGINVMIPAGLTVVCGMLRTYVRDREYAYPLNFPLVLALLVLAGGDYFGGGASLANLSGRGAVFSGRLYFISGWLPVGLTIMFSFLFLHRLYKWRILLAGLLMPLAFLYLQYRAYGGLDIVQLSWTANLFLFSLGVLGADQISTPARHWGQYWYGMLCGILIFLFSLKGLMLEGILFAPVIAGLATPLLDKLGGVAMRAAETFNLPVDPGV</sequence>
<feature type="transmembrane region" description="Helical" evidence="9">
    <location>
        <begin position="73"/>
        <end position="92"/>
    </location>
</feature>
<dbReference type="PANTHER" id="PTHR30578:SF0">
    <property type="entry name" value="ION-TRANSLOCATING OXIDOREDUCTASE COMPLEX SUBUNIT D"/>
    <property type="match status" value="1"/>
</dbReference>
<evidence type="ECO:0000256" key="1">
    <source>
        <dbReference type="ARBA" id="ARBA00022448"/>
    </source>
</evidence>
<proteinExistence type="predicted"/>
<evidence type="ECO:0000256" key="4">
    <source>
        <dbReference type="ARBA" id="ARBA00022643"/>
    </source>
</evidence>
<keyword evidence="6" id="KW-1278">Translocase</keyword>
<feature type="transmembrane region" description="Helical" evidence="9">
    <location>
        <begin position="153"/>
        <end position="173"/>
    </location>
</feature>
<evidence type="ECO:0000313" key="11">
    <source>
        <dbReference type="Proteomes" id="UP000177230"/>
    </source>
</evidence>
<dbReference type="GO" id="GO:0055085">
    <property type="term" value="P:transmembrane transport"/>
    <property type="evidence" value="ECO:0007669"/>
    <property type="project" value="InterPro"/>
</dbReference>
<evidence type="ECO:0000256" key="7">
    <source>
        <dbReference type="ARBA" id="ARBA00022989"/>
    </source>
</evidence>
<keyword evidence="2" id="KW-0597">Phosphoprotein</keyword>
<feature type="transmembrane region" description="Helical" evidence="9">
    <location>
        <begin position="112"/>
        <end position="133"/>
    </location>
</feature>
<evidence type="ECO:0000256" key="8">
    <source>
        <dbReference type="ARBA" id="ARBA00023136"/>
    </source>
</evidence>
<gene>
    <name evidence="10" type="ORF">A2024_07510</name>
</gene>
<keyword evidence="5 9" id="KW-0812">Transmembrane</keyword>
<reference evidence="10 11" key="1">
    <citation type="journal article" date="2016" name="Nat. Commun.">
        <title>Thousands of microbial genomes shed light on interconnected biogeochemical processes in an aquifer system.</title>
        <authorList>
            <person name="Anantharaman K."/>
            <person name="Brown C.T."/>
            <person name="Hug L.A."/>
            <person name="Sharon I."/>
            <person name="Castelle C.J."/>
            <person name="Probst A.J."/>
            <person name="Thomas B.C."/>
            <person name="Singh A."/>
            <person name="Wilkins M.J."/>
            <person name="Karaoz U."/>
            <person name="Brodie E.L."/>
            <person name="Williams K.H."/>
            <person name="Hubbard S.S."/>
            <person name="Banfield J.F."/>
        </authorList>
    </citation>
    <scope>NUCLEOTIDE SEQUENCE [LARGE SCALE GENOMIC DNA]</scope>
</reference>
<feature type="transmembrane region" description="Helical" evidence="9">
    <location>
        <begin position="179"/>
        <end position="195"/>
    </location>
</feature>
<dbReference type="PANTHER" id="PTHR30578">
    <property type="entry name" value="ELECTRON TRANSPORT COMPLEX PROTEIN RNFD"/>
    <property type="match status" value="1"/>
</dbReference>
<evidence type="ECO:0000256" key="6">
    <source>
        <dbReference type="ARBA" id="ARBA00022967"/>
    </source>
</evidence>